<feature type="transmembrane region" description="Helical" evidence="10">
    <location>
        <begin position="168"/>
        <end position="187"/>
    </location>
</feature>
<dbReference type="GO" id="GO:0005789">
    <property type="term" value="C:endoplasmic reticulum membrane"/>
    <property type="evidence" value="ECO:0007669"/>
    <property type="project" value="UniProtKB-SubCell"/>
</dbReference>
<comment type="subcellular location">
    <subcellularLocation>
        <location evidence="1">Endoplasmic reticulum membrane</location>
        <topology evidence="1">Multi-pass membrane protein</topology>
    </subcellularLocation>
</comment>
<feature type="transmembrane region" description="Helical" evidence="10">
    <location>
        <begin position="199"/>
        <end position="219"/>
    </location>
</feature>
<feature type="transmembrane region" description="Helical" evidence="10">
    <location>
        <begin position="25"/>
        <end position="44"/>
    </location>
</feature>
<keyword evidence="12" id="KW-1185">Reference proteome</keyword>
<evidence type="ECO:0000256" key="2">
    <source>
        <dbReference type="ARBA" id="ARBA00010794"/>
    </source>
</evidence>
<dbReference type="OrthoDB" id="377083at2759"/>
<keyword evidence="9 10" id="KW-0472">Membrane</keyword>
<dbReference type="EMBL" id="KZ819333">
    <property type="protein sequence ID" value="PWN19007.1"/>
    <property type="molecule type" value="Genomic_DNA"/>
</dbReference>
<accession>A0A316U135</accession>
<sequence>MLAHGNSFIWSTDARSFRASADDGALCGLLLGPLLATTMLISALEEDGSTDESGSYLPNGPALTNPPWIVEGPVPILQGQAVSSAAASMSALSLSRCTLLSLQTMISMIFLSHLCATRWARQWPQRTLQSNWQRLRSYSGASVVIIGLLWILREAFGHFGVPLWTGLARWEMISASILFQASMYAISRLGRRSFTLGELGIVAALGVTLMIEAMNLTLAKLLPHTTPYVKSFRRATPLLIFQLALIVGTFFVGFLLSPLLYLSRHLAQKPLHRLRWPHKRDLHRRLLAGFFYFFAALFVAGALGLWVRWLLGQRDPWLWTIRFIVLGKHWWTRPLLIAYWLACITGSIAGWQAVVSRAKKFRAASSAIGKPFTTQPQISVPPNSANSTPAVTHSAARDGALIKSKKTTHLSLNARRKFFHALAVIMYVPAIAIDPAFTHLAFSLAFSVFTFAEYIRYYALYPFGASFHIFMSEFTDHKDSGPVILSHFYLLTGCCGGLWLEAHKQIMHQTGVLILGIGDALASIVGRRYGRLHWPASSKTIEGSAAFLSSVVFSAWFLRVIGWCQDFSLLRYTGVVSILCLIEGVSEQNDNLILPIFGFIYLSLAHV</sequence>
<dbReference type="Proteomes" id="UP000245942">
    <property type="component" value="Unassembled WGS sequence"/>
</dbReference>
<dbReference type="GO" id="GO:0043048">
    <property type="term" value="P:dolichyl monophosphate biosynthetic process"/>
    <property type="evidence" value="ECO:0007669"/>
    <property type="project" value="TreeGrafter"/>
</dbReference>
<reference evidence="11 12" key="1">
    <citation type="journal article" date="2018" name="Mol. Biol. Evol.">
        <title>Broad Genomic Sampling Reveals a Smut Pathogenic Ancestry of the Fungal Clade Ustilaginomycotina.</title>
        <authorList>
            <person name="Kijpornyongpan T."/>
            <person name="Mondo S.J."/>
            <person name="Barry K."/>
            <person name="Sandor L."/>
            <person name="Lee J."/>
            <person name="Lipzen A."/>
            <person name="Pangilinan J."/>
            <person name="LaButti K."/>
            <person name="Hainaut M."/>
            <person name="Henrissat B."/>
            <person name="Grigoriev I.V."/>
            <person name="Spatafora J.W."/>
            <person name="Aime M.C."/>
        </authorList>
    </citation>
    <scope>NUCLEOTIDE SEQUENCE [LARGE SCALE GENOMIC DNA]</scope>
    <source>
        <strain evidence="11 12">MCA 4718</strain>
    </source>
</reference>
<evidence type="ECO:0000313" key="12">
    <source>
        <dbReference type="Proteomes" id="UP000245942"/>
    </source>
</evidence>
<feature type="transmembrane region" description="Helical" evidence="10">
    <location>
        <begin position="98"/>
        <end position="116"/>
    </location>
</feature>
<dbReference type="RefSeq" id="XP_025346167.1">
    <property type="nucleotide sequence ID" value="XM_025493612.1"/>
</dbReference>
<keyword evidence="6" id="KW-0418">Kinase</keyword>
<dbReference type="GO" id="GO:0004168">
    <property type="term" value="F:dolichol kinase activity"/>
    <property type="evidence" value="ECO:0007669"/>
    <property type="project" value="UniProtKB-EC"/>
</dbReference>
<feature type="transmembrane region" description="Helical" evidence="10">
    <location>
        <begin position="545"/>
        <end position="563"/>
    </location>
</feature>
<evidence type="ECO:0000256" key="9">
    <source>
        <dbReference type="ARBA" id="ARBA00023136"/>
    </source>
</evidence>
<protein>
    <recommendedName>
        <fullName evidence="3">dolichol kinase</fullName>
        <ecNumber evidence="3">2.7.1.108</ecNumber>
    </recommendedName>
</protein>
<dbReference type="InterPro" id="IPR032974">
    <property type="entry name" value="Polypren_kinase"/>
</dbReference>
<feature type="transmembrane region" description="Helical" evidence="10">
    <location>
        <begin position="506"/>
        <end position="525"/>
    </location>
</feature>
<proteinExistence type="inferred from homology"/>
<evidence type="ECO:0000256" key="4">
    <source>
        <dbReference type="ARBA" id="ARBA00022679"/>
    </source>
</evidence>
<evidence type="ECO:0000256" key="5">
    <source>
        <dbReference type="ARBA" id="ARBA00022692"/>
    </source>
</evidence>
<feature type="transmembrane region" description="Helical" evidence="10">
    <location>
        <begin position="239"/>
        <end position="263"/>
    </location>
</feature>
<evidence type="ECO:0000256" key="8">
    <source>
        <dbReference type="ARBA" id="ARBA00022989"/>
    </source>
</evidence>
<evidence type="ECO:0000256" key="10">
    <source>
        <dbReference type="SAM" id="Phobius"/>
    </source>
</evidence>
<keyword evidence="7" id="KW-0256">Endoplasmic reticulum</keyword>
<name>A0A316U135_9BASI</name>
<dbReference type="AlphaFoldDB" id="A0A316U135"/>
<evidence type="ECO:0000256" key="7">
    <source>
        <dbReference type="ARBA" id="ARBA00022824"/>
    </source>
</evidence>
<evidence type="ECO:0000256" key="6">
    <source>
        <dbReference type="ARBA" id="ARBA00022777"/>
    </source>
</evidence>
<gene>
    <name evidence="11" type="ORF">BCV69DRAFT_288207</name>
</gene>
<comment type="similarity">
    <text evidence="2">Belongs to the polyprenol kinase family.</text>
</comment>
<feature type="transmembrane region" description="Helical" evidence="10">
    <location>
        <begin position="137"/>
        <end position="156"/>
    </location>
</feature>
<feature type="transmembrane region" description="Helical" evidence="10">
    <location>
        <begin position="337"/>
        <end position="355"/>
    </location>
</feature>
<dbReference type="GeneID" id="37015346"/>
<keyword evidence="4" id="KW-0808">Transferase</keyword>
<feature type="transmembrane region" description="Helical" evidence="10">
    <location>
        <begin position="418"/>
        <end position="442"/>
    </location>
</feature>
<evidence type="ECO:0000313" key="11">
    <source>
        <dbReference type="EMBL" id="PWN19007.1"/>
    </source>
</evidence>
<dbReference type="PANTHER" id="PTHR13205">
    <property type="entry name" value="TRANSMEMBRANE PROTEIN 15-RELATED"/>
    <property type="match status" value="1"/>
</dbReference>
<dbReference type="STRING" id="1684307.A0A316U135"/>
<feature type="transmembrane region" description="Helical" evidence="10">
    <location>
        <begin position="284"/>
        <end position="307"/>
    </location>
</feature>
<dbReference type="PANTHER" id="PTHR13205:SF15">
    <property type="entry name" value="DOLICHOL KINASE"/>
    <property type="match status" value="1"/>
</dbReference>
<feature type="transmembrane region" description="Helical" evidence="10">
    <location>
        <begin position="483"/>
        <end position="500"/>
    </location>
</feature>
<organism evidence="11 12">
    <name type="scientific">Pseudomicrostroma glucosiphilum</name>
    <dbReference type="NCBI Taxonomy" id="1684307"/>
    <lineage>
        <taxon>Eukaryota</taxon>
        <taxon>Fungi</taxon>
        <taxon>Dikarya</taxon>
        <taxon>Basidiomycota</taxon>
        <taxon>Ustilaginomycotina</taxon>
        <taxon>Exobasidiomycetes</taxon>
        <taxon>Microstromatales</taxon>
        <taxon>Microstromatales incertae sedis</taxon>
        <taxon>Pseudomicrostroma</taxon>
    </lineage>
</organism>
<keyword evidence="8 10" id="KW-1133">Transmembrane helix</keyword>
<evidence type="ECO:0000256" key="3">
    <source>
        <dbReference type="ARBA" id="ARBA00012132"/>
    </source>
</evidence>
<evidence type="ECO:0000256" key="1">
    <source>
        <dbReference type="ARBA" id="ARBA00004477"/>
    </source>
</evidence>
<dbReference type="EC" id="2.7.1.108" evidence="3"/>
<keyword evidence="5 10" id="KW-0812">Transmembrane</keyword>